<keyword evidence="2" id="KW-1185">Reference proteome</keyword>
<dbReference type="RefSeq" id="WP_187706276.1">
    <property type="nucleotide sequence ID" value="NZ_CP060822.1"/>
</dbReference>
<dbReference type="EMBL" id="CP060822">
    <property type="protein sequence ID" value="QNP29751.1"/>
    <property type="molecule type" value="Genomic_DNA"/>
</dbReference>
<gene>
    <name evidence="1" type="ORF">IAR63_01000</name>
</gene>
<reference evidence="1 2" key="1">
    <citation type="submission" date="2020-08" db="EMBL/GenBank/DDBJ databases">
        <title>Complete genome sequence of Raphidiopsis curvispora isolated from drinking water reservoir in South Korea.</title>
        <authorList>
            <person name="Jeong J."/>
        </authorList>
    </citation>
    <scope>NUCLEOTIDE SEQUENCE [LARGE SCALE GENOMIC DNA]</scope>
    <source>
        <strain evidence="1 2">GIHE-G1</strain>
    </source>
</reference>
<proteinExistence type="predicted"/>
<evidence type="ECO:0000313" key="2">
    <source>
        <dbReference type="Proteomes" id="UP000516013"/>
    </source>
</evidence>
<evidence type="ECO:0000313" key="1">
    <source>
        <dbReference type="EMBL" id="QNP29751.1"/>
    </source>
</evidence>
<dbReference type="AlphaFoldDB" id="A0A7H0F135"/>
<dbReference type="Proteomes" id="UP000516013">
    <property type="component" value="Chromosome"/>
</dbReference>
<organism evidence="1 2">
    <name type="scientific">Cylindrospermopsis curvispora GIHE-G1</name>
    <dbReference type="NCBI Taxonomy" id="2666332"/>
    <lineage>
        <taxon>Bacteria</taxon>
        <taxon>Bacillati</taxon>
        <taxon>Cyanobacteriota</taxon>
        <taxon>Cyanophyceae</taxon>
        <taxon>Nostocales</taxon>
        <taxon>Aphanizomenonaceae</taxon>
        <taxon>Cylindrospermopsis</taxon>
    </lineage>
</organism>
<protein>
    <submittedName>
        <fullName evidence="1">Uncharacterized protein</fullName>
    </submittedName>
</protein>
<dbReference type="KEGG" id="ccur:IAR63_01000"/>
<sequence length="53" mass="5930">MTVEGSTNTEVFLNYVNQVLLPQLWKGAIVVLDVGKINRLTRKSPKGTEATWL</sequence>
<name>A0A7H0F135_9CYAN</name>
<accession>A0A7H0F135</accession>